<evidence type="ECO:0000313" key="3">
    <source>
        <dbReference type="Proteomes" id="UP001059209"/>
    </source>
</evidence>
<feature type="transmembrane region" description="Helical" evidence="1">
    <location>
        <begin position="48"/>
        <end position="71"/>
    </location>
</feature>
<proteinExistence type="predicted"/>
<reference evidence="2" key="1">
    <citation type="submission" date="2022-09" db="EMBL/GenBank/DDBJ databases">
        <title>Maribacter litopenaei sp. nov., isolated from the intestinal tract of the Pacific White Shrimp, Litopenaeus vannamei.</title>
        <authorList>
            <person name="Kim S.Y."/>
            <person name="Hwang C.Y."/>
        </authorList>
    </citation>
    <scope>NUCLEOTIDE SEQUENCE</scope>
    <source>
        <strain evidence="2">HL-LV01</strain>
    </source>
</reference>
<organism evidence="2 3">
    <name type="scientific">Maribacter litopenaei</name>
    <dbReference type="NCBI Taxonomy" id="2976127"/>
    <lineage>
        <taxon>Bacteria</taxon>
        <taxon>Pseudomonadati</taxon>
        <taxon>Bacteroidota</taxon>
        <taxon>Flavobacteriia</taxon>
        <taxon>Flavobacteriales</taxon>
        <taxon>Flavobacteriaceae</taxon>
        <taxon>Maribacter</taxon>
    </lineage>
</organism>
<sequence length="95" mass="10800">MNRTNKVAWFVFGFLAIGVGLYPLMYVFAQEEIGLLLSKSQELLANVIWNIGFFGHILFGGPALMVGWVQFSKRFRNSNRPGIGSLGKYMFFPYL</sequence>
<dbReference type="Proteomes" id="UP001059209">
    <property type="component" value="Chromosome"/>
</dbReference>
<keyword evidence="3" id="KW-1185">Reference proteome</keyword>
<keyword evidence="1" id="KW-1133">Transmembrane helix</keyword>
<evidence type="ECO:0000313" key="2">
    <source>
        <dbReference type="EMBL" id="UWX55637.1"/>
    </source>
</evidence>
<accession>A0ABY5YBE6</accession>
<name>A0ABY5YBE6_9FLAO</name>
<evidence type="ECO:0000256" key="1">
    <source>
        <dbReference type="SAM" id="Phobius"/>
    </source>
</evidence>
<keyword evidence="1" id="KW-0812">Transmembrane</keyword>
<dbReference type="EMBL" id="CP104205">
    <property type="protein sequence ID" value="UWX55637.1"/>
    <property type="molecule type" value="Genomic_DNA"/>
</dbReference>
<feature type="transmembrane region" description="Helical" evidence="1">
    <location>
        <begin position="7"/>
        <end position="28"/>
    </location>
</feature>
<gene>
    <name evidence="2" type="ORF">NYZ99_04010</name>
</gene>
<dbReference type="RefSeq" id="WP_260573677.1">
    <property type="nucleotide sequence ID" value="NZ_CP104205.1"/>
</dbReference>
<keyword evidence="1" id="KW-0472">Membrane</keyword>
<protein>
    <submittedName>
        <fullName evidence="2">Uncharacterized protein</fullName>
    </submittedName>
</protein>